<dbReference type="Pfam" id="PF01193">
    <property type="entry name" value="RNA_pol_L"/>
    <property type="match status" value="1"/>
</dbReference>
<evidence type="ECO:0000313" key="4">
    <source>
        <dbReference type="EMBL" id="BCL05877.1"/>
    </source>
</evidence>
<dbReference type="CDD" id="cd06928">
    <property type="entry name" value="RNAP_alpha_NTD"/>
    <property type="match status" value="1"/>
</dbReference>
<dbReference type="SUPFAM" id="SSF56553">
    <property type="entry name" value="Insert subdomain of RNA polymerase alpha subunit"/>
    <property type="match status" value="1"/>
</dbReference>
<dbReference type="InterPro" id="IPR011263">
    <property type="entry name" value="DNA-dir_RNA_pol_RpoA/D/Rpb3"/>
</dbReference>
<sequence length="226" mass="25496">MNLVIKQIKSTTTESAHLTSHFIISELFLGNGLTIGNSLRRMLLLNLKGTALIAIKISNICHEFSSIYGIREDILEILLNLKEITLKTQTNKGIIHYGLLTADGPGIITGNCLSFNSNIKIINPNQYIATLYLSTKITFEVIAMSNKGYRLNYNQNLRYSNFLNIDAIFMPILKVNYKIITKLTILKYKTESLLLELTTNGSIAPYKAFHEASFLLKRLFSSMLLK</sequence>
<dbReference type="SMART" id="SM00662">
    <property type="entry name" value="RPOLD"/>
    <property type="match status" value="1"/>
</dbReference>
<feature type="domain" description="DNA-directed RNA polymerase RpoA/D/Rpb3-type" evidence="3">
    <location>
        <begin position="19"/>
        <end position="226"/>
    </location>
</feature>
<reference evidence="4" key="1">
    <citation type="submission" date="2020-09" db="EMBL/GenBank/DDBJ databases">
        <title>Highly reduced plastid genomes of the non-photosynthetic dictyochophyceans Pteridomonas spp. (Ochrophyta, SAR).</title>
        <authorList>
            <person name="Kayama M."/>
            <person name="Kamikawa R."/>
        </authorList>
    </citation>
    <scope>NUCLEOTIDE SEQUENCE</scope>
    <source>
        <strain evidence="4">YPF1301</strain>
    </source>
</reference>
<keyword evidence="1" id="KW-0240">DNA-directed RNA polymerase</keyword>
<dbReference type="EMBL" id="LC580440">
    <property type="protein sequence ID" value="BCL05877.1"/>
    <property type="molecule type" value="Genomic_DNA"/>
</dbReference>
<gene>
    <name evidence="4" type="primary">rpoA</name>
</gene>
<keyword evidence="4" id="KW-0934">Plastid</keyword>
<dbReference type="InterPro" id="IPR011262">
    <property type="entry name" value="DNA-dir_RNA_pol_insert"/>
</dbReference>
<dbReference type="InterPro" id="IPR036643">
    <property type="entry name" value="RNApol_insert_sf"/>
</dbReference>
<keyword evidence="2" id="KW-0804">Transcription</keyword>
<dbReference type="GO" id="GO:0003899">
    <property type="term" value="F:DNA-directed RNA polymerase activity"/>
    <property type="evidence" value="ECO:0007669"/>
    <property type="project" value="InterPro"/>
</dbReference>
<dbReference type="Gene3D" id="3.30.1360.10">
    <property type="entry name" value="RNA polymerase, RBP11-like subunit"/>
    <property type="match status" value="1"/>
</dbReference>
<organism evidence="4">
    <name type="scientific">Pteridomonas sp. YPF1301</name>
    <dbReference type="NCBI Taxonomy" id="2766739"/>
    <lineage>
        <taxon>Eukaryota</taxon>
        <taxon>Sar</taxon>
        <taxon>Stramenopiles</taxon>
        <taxon>Ochrophyta</taxon>
        <taxon>Dictyochophyceae</taxon>
        <taxon>Pedinellales</taxon>
        <taxon>Pteridomonas</taxon>
    </lineage>
</organism>
<dbReference type="GO" id="GO:0046983">
    <property type="term" value="F:protein dimerization activity"/>
    <property type="evidence" value="ECO:0007669"/>
    <property type="project" value="InterPro"/>
</dbReference>
<accession>A0A7G1MNE1</accession>
<evidence type="ECO:0000256" key="1">
    <source>
        <dbReference type="ARBA" id="ARBA00022478"/>
    </source>
</evidence>
<protein>
    <submittedName>
        <fullName evidence="4">RNA polymerase subunit alpha</fullName>
    </submittedName>
</protein>
<dbReference type="SUPFAM" id="SSF55257">
    <property type="entry name" value="RBP11-like subunits of RNA polymerase"/>
    <property type="match status" value="1"/>
</dbReference>
<proteinExistence type="predicted"/>
<dbReference type="Gene3D" id="2.170.120.12">
    <property type="entry name" value="DNA-directed RNA polymerase, insert domain"/>
    <property type="match status" value="1"/>
</dbReference>
<dbReference type="AlphaFoldDB" id="A0A7G1MNE1"/>
<dbReference type="GO" id="GO:0006351">
    <property type="term" value="P:DNA-templated transcription"/>
    <property type="evidence" value="ECO:0007669"/>
    <property type="project" value="InterPro"/>
</dbReference>
<dbReference type="InterPro" id="IPR036603">
    <property type="entry name" value="RBP11-like"/>
</dbReference>
<dbReference type="Pfam" id="PF01000">
    <property type="entry name" value="RNA_pol_A_bac"/>
    <property type="match status" value="1"/>
</dbReference>
<geneLocation type="plastid" evidence="4"/>
<evidence type="ECO:0000259" key="3">
    <source>
        <dbReference type="SMART" id="SM00662"/>
    </source>
</evidence>
<evidence type="ECO:0000256" key="2">
    <source>
        <dbReference type="ARBA" id="ARBA00023163"/>
    </source>
</evidence>
<dbReference type="GO" id="GO:0000428">
    <property type="term" value="C:DNA-directed RNA polymerase complex"/>
    <property type="evidence" value="ECO:0007669"/>
    <property type="project" value="UniProtKB-KW"/>
</dbReference>
<name>A0A7G1MNE1_9STRA</name>